<proteinExistence type="predicted"/>
<gene>
    <name evidence="1" type="ORF">S06H3_30185</name>
</gene>
<evidence type="ECO:0000313" key="1">
    <source>
        <dbReference type="EMBL" id="GAI26966.1"/>
    </source>
</evidence>
<reference evidence="1" key="1">
    <citation type="journal article" date="2014" name="Front. Microbiol.">
        <title>High frequency of phylogenetically diverse reductive dehalogenase-homologous genes in deep subseafloor sedimentary metagenomes.</title>
        <authorList>
            <person name="Kawai M."/>
            <person name="Futagami T."/>
            <person name="Toyoda A."/>
            <person name="Takaki Y."/>
            <person name="Nishi S."/>
            <person name="Hori S."/>
            <person name="Arai W."/>
            <person name="Tsubouchi T."/>
            <person name="Morono Y."/>
            <person name="Uchiyama I."/>
            <person name="Ito T."/>
            <person name="Fujiyama A."/>
            <person name="Inagaki F."/>
            <person name="Takami H."/>
        </authorList>
    </citation>
    <scope>NUCLEOTIDE SEQUENCE</scope>
    <source>
        <strain evidence="1">Expedition CK06-06</strain>
    </source>
</reference>
<organism evidence="1">
    <name type="scientific">marine sediment metagenome</name>
    <dbReference type="NCBI Taxonomy" id="412755"/>
    <lineage>
        <taxon>unclassified sequences</taxon>
        <taxon>metagenomes</taxon>
        <taxon>ecological metagenomes</taxon>
    </lineage>
</organism>
<accession>X1N9W7</accession>
<feature type="non-terminal residue" evidence="1">
    <location>
        <position position="73"/>
    </location>
</feature>
<dbReference type="AlphaFoldDB" id="X1N9W7"/>
<name>X1N9W7_9ZZZZ</name>
<protein>
    <submittedName>
        <fullName evidence="1">Uncharacterized protein</fullName>
    </submittedName>
</protein>
<sequence length="73" mass="8185">MSNRIDFFQSDQTQLALPGATVSILLDGSLCPCLELIEIVRNDWPEFSWARLAYNPAAYPQANLTVVEEIEAE</sequence>
<dbReference type="EMBL" id="BARV01017756">
    <property type="protein sequence ID" value="GAI26966.1"/>
    <property type="molecule type" value="Genomic_DNA"/>
</dbReference>
<comment type="caution">
    <text evidence="1">The sequence shown here is derived from an EMBL/GenBank/DDBJ whole genome shotgun (WGS) entry which is preliminary data.</text>
</comment>